<evidence type="ECO:0000256" key="6">
    <source>
        <dbReference type="SAM" id="Phobius"/>
    </source>
</evidence>
<evidence type="ECO:0000256" key="5">
    <source>
        <dbReference type="ARBA" id="ARBA00023136"/>
    </source>
</evidence>
<evidence type="ECO:0000256" key="2">
    <source>
        <dbReference type="ARBA" id="ARBA00007362"/>
    </source>
</evidence>
<feature type="transmembrane region" description="Helical" evidence="6">
    <location>
        <begin position="42"/>
        <end position="58"/>
    </location>
</feature>
<feature type="transmembrane region" description="Helical" evidence="6">
    <location>
        <begin position="241"/>
        <end position="258"/>
    </location>
</feature>
<keyword evidence="9" id="KW-1185">Reference proteome</keyword>
<proteinExistence type="inferred from homology"/>
<feature type="transmembrane region" description="Helical" evidence="6">
    <location>
        <begin position="79"/>
        <end position="96"/>
    </location>
</feature>
<dbReference type="SUPFAM" id="SSF103481">
    <property type="entry name" value="Multidrug resistance efflux transporter EmrE"/>
    <property type="match status" value="2"/>
</dbReference>
<feature type="transmembrane region" description="Helical" evidence="6">
    <location>
        <begin position="150"/>
        <end position="170"/>
    </location>
</feature>
<feature type="domain" description="EamA" evidence="7">
    <location>
        <begin position="11"/>
        <end position="142"/>
    </location>
</feature>
<dbReference type="Pfam" id="PF00892">
    <property type="entry name" value="EamA"/>
    <property type="match status" value="2"/>
</dbReference>
<evidence type="ECO:0000313" key="8">
    <source>
        <dbReference type="EMBL" id="MBC5997258.1"/>
    </source>
</evidence>
<dbReference type="InterPro" id="IPR037185">
    <property type="entry name" value="EmrE-like"/>
</dbReference>
<dbReference type="EMBL" id="JACRWE010000004">
    <property type="protein sequence ID" value="MBC5997258.1"/>
    <property type="molecule type" value="Genomic_DNA"/>
</dbReference>
<dbReference type="InterPro" id="IPR000620">
    <property type="entry name" value="EamA_dom"/>
</dbReference>
<feature type="transmembrane region" description="Helical" evidence="6">
    <location>
        <begin position="12"/>
        <end position="30"/>
    </location>
</feature>
<evidence type="ECO:0000256" key="4">
    <source>
        <dbReference type="ARBA" id="ARBA00022989"/>
    </source>
</evidence>
<gene>
    <name evidence="8" type="ORF">H8923_10830</name>
</gene>
<feature type="transmembrane region" description="Helical" evidence="6">
    <location>
        <begin position="264"/>
        <end position="284"/>
    </location>
</feature>
<name>A0ABR7JQS3_9FIRM</name>
<reference evidence="8 9" key="1">
    <citation type="submission" date="2020-08" db="EMBL/GenBank/DDBJ databases">
        <authorList>
            <person name="Liu C."/>
            <person name="Sun Q."/>
        </authorList>
    </citation>
    <scope>NUCLEOTIDE SEQUENCE [LARGE SCALE GENOMIC DNA]</scope>
    <source>
        <strain evidence="8 9">NSJ-18</strain>
    </source>
</reference>
<feature type="domain" description="EamA" evidence="7">
    <location>
        <begin position="153"/>
        <end position="281"/>
    </location>
</feature>
<comment type="subcellular location">
    <subcellularLocation>
        <location evidence="1">Membrane</location>
        <topology evidence="1">Multi-pass membrane protein</topology>
    </subcellularLocation>
</comment>
<dbReference type="RefSeq" id="WP_187127914.1">
    <property type="nucleotide sequence ID" value="NZ_JACRWE010000004.1"/>
</dbReference>
<protein>
    <submittedName>
        <fullName evidence="8">DMT family transporter</fullName>
    </submittedName>
</protein>
<keyword evidence="4 6" id="KW-1133">Transmembrane helix</keyword>
<comment type="caution">
    <text evidence="8">The sequence shown here is derived from an EMBL/GenBank/DDBJ whole genome shotgun (WGS) entry which is preliminary data.</text>
</comment>
<evidence type="ECO:0000313" key="9">
    <source>
        <dbReference type="Proteomes" id="UP000609849"/>
    </source>
</evidence>
<accession>A0ABR7JQS3</accession>
<keyword evidence="3 6" id="KW-0812">Transmembrane</keyword>
<evidence type="ECO:0000256" key="1">
    <source>
        <dbReference type="ARBA" id="ARBA00004141"/>
    </source>
</evidence>
<dbReference type="PANTHER" id="PTHR22911">
    <property type="entry name" value="ACYL-MALONYL CONDENSING ENZYME-RELATED"/>
    <property type="match status" value="1"/>
</dbReference>
<dbReference type="PANTHER" id="PTHR22911:SF6">
    <property type="entry name" value="SOLUTE CARRIER FAMILY 35 MEMBER G1"/>
    <property type="match status" value="1"/>
</dbReference>
<dbReference type="Proteomes" id="UP000609849">
    <property type="component" value="Unassembled WGS sequence"/>
</dbReference>
<feature type="transmembrane region" description="Helical" evidence="6">
    <location>
        <begin position="214"/>
        <end position="234"/>
    </location>
</feature>
<evidence type="ECO:0000256" key="3">
    <source>
        <dbReference type="ARBA" id="ARBA00022692"/>
    </source>
</evidence>
<dbReference type="Gene3D" id="1.10.3730.20">
    <property type="match status" value="1"/>
</dbReference>
<evidence type="ECO:0000259" key="7">
    <source>
        <dbReference type="Pfam" id="PF00892"/>
    </source>
</evidence>
<organism evidence="8 9">
    <name type="scientific">Romboutsia faecis</name>
    <dbReference type="NCBI Taxonomy" id="2764597"/>
    <lineage>
        <taxon>Bacteria</taxon>
        <taxon>Bacillati</taxon>
        <taxon>Bacillota</taxon>
        <taxon>Clostridia</taxon>
        <taxon>Peptostreptococcales</taxon>
        <taxon>Peptostreptococcaceae</taxon>
        <taxon>Romboutsia</taxon>
    </lineage>
</organism>
<keyword evidence="5 6" id="KW-0472">Membrane</keyword>
<feature type="transmembrane region" description="Helical" evidence="6">
    <location>
        <begin position="182"/>
        <end position="202"/>
    </location>
</feature>
<comment type="similarity">
    <text evidence="2">Belongs to the EamA transporter family.</text>
</comment>
<feature type="transmembrane region" description="Helical" evidence="6">
    <location>
        <begin position="102"/>
        <end position="119"/>
    </location>
</feature>
<sequence>MNNIIKSNRIKGIICIICSALGFALMSAFVKLAGDLPNFQKVFFRNLVSAIIALYLIIKNKGSMTGKKENRKLLFMRSLFGTLGVILNFYAIDKLVLSDANMLNKISPFLVVIFSAIFLKEKINKNQIVSIVIAFTGALFIIKPTFSVEIIPYMGGLMSAVFAASAYTCLRSIGNKEEAHTIVFFFSMFSLISILPMFIYVYEPMTFKQLLYMILAGVFASLGQFGVTLAYRYAPAKEISIFDYSNIIFSAILSIFIFNQYPDIFSIVGYIIVFTASYYVFLYNKKLDRIENKKNASS</sequence>
<feature type="transmembrane region" description="Helical" evidence="6">
    <location>
        <begin position="126"/>
        <end position="144"/>
    </location>
</feature>